<evidence type="ECO:0000313" key="2">
    <source>
        <dbReference type="EMBL" id="KMW69063.1"/>
    </source>
</evidence>
<dbReference type="AlphaFoldDB" id="A0A0J9ES16"/>
<gene>
    <name evidence="2" type="ORF">BDDG_13242</name>
</gene>
<dbReference type="EMBL" id="GG749561">
    <property type="protein sequence ID" value="KMW69063.1"/>
    <property type="molecule type" value="Genomic_DNA"/>
</dbReference>
<sequence length="58" mass="6547">MARTGLAAWNHTGQAEQAGQRGEFVKEQSTDRLRVPPFPFSLLSIWGYPMQLGTRGNW</sequence>
<name>A0A0J9ES16_AJEDA</name>
<reference evidence="2" key="1">
    <citation type="submission" date="2010-03" db="EMBL/GenBank/DDBJ databases">
        <title>Annotation of Blastomyces dermatitidis strain ATCC 18188.</title>
        <authorList>
            <consortium name="The Broad Institute Genome Sequencing Platform"/>
            <consortium name="Broad Institute Genome Sequencing Center for Infectious Disease."/>
            <person name="Cuomo C."/>
            <person name="Klein B."/>
            <person name="Sullivan T."/>
            <person name="Heitman J."/>
            <person name="Young S."/>
            <person name="Zeng Q."/>
            <person name="Gargeya S."/>
            <person name="Alvarado L."/>
            <person name="Berlin A.M."/>
            <person name="Chapman S.B."/>
            <person name="Chen Z."/>
            <person name="Freedman E."/>
            <person name="Gellesch M."/>
            <person name="Goldberg J."/>
            <person name="Griggs A."/>
            <person name="Gujja S."/>
            <person name="Heilman E."/>
            <person name="Heiman D."/>
            <person name="Howarth C."/>
            <person name="Mehta T."/>
            <person name="Neiman D."/>
            <person name="Pearson M."/>
            <person name="Roberts A."/>
            <person name="Saif S."/>
            <person name="Shea T."/>
            <person name="Shenoy N."/>
            <person name="Sisk P."/>
            <person name="Stolte C."/>
            <person name="Sykes S."/>
            <person name="White J."/>
            <person name="Yandava C."/>
            <person name="Haas B."/>
            <person name="Nusbaum C."/>
            <person name="Birren B."/>
        </authorList>
    </citation>
    <scope>NUCLEOTIDE SEQUENCE</scope>
    <source>
        <strain evidence="2">ATCC 18188</strain>
    </source>
</reference>
<feature type="region of interest" description="Disordered" evidence="1">
    <location>
        <begin position="1"/>
        <end position="29"/>
    </location>
</feature>
<proteinExistence type="predicted"/>
<accession>A0A0J9ES16</accession>
<dbReference type="Proteomes" id="UP000007802">
    <property type="component" value="Unassembled WGS sequence"/>
</dbReference>
<evidence type="ECO:0000256" key="1">
    <source>
        <dbReference type="SAM" id="MobiDB-lite"/>
    </source>
</evidence>
<organism evidence="2">
    <name type="scientific">Ajellomyces dermatitidis (strain ATCC 18188 / CBS 674.68)</name>
    <name type="common">Blastomyces dermatitidis</name>
    <dbReference type="NCBI Taxonomy" id="653446"/>
    <lineage>
        <taxon>Eukaryota</taxon>
        <taxon>Fungi</taxon>
        <taxon>Dikarya</taxon>
        <taxon>Ascomycota</taxon>
        <taxon>Pezizomycotina</taxon>
        <taxon>Eurotiomycetes</taxon>
        <taxon>Eurotiomycetidae</taxon>
        <taxon>Onygenales</taxon>
        <taxon>Ajellomycetaceae</taxon>
        <taxon>Blastomyces</taxon>
    </lineage>
</organism>
<protein>
    <submittedName>
        <fullName evidence="2">Uncharacterized protein</fullName>
    </submittedName>
</protein>